<evidence type="ECO:0000313" key="3">
    <source>
        <dbReference type="Proteomes" id="UP000028933"/>
    </source>
</evidence>
<sequence length="136" mass="15994">MSSWFNYRFHDEEGNVVFLRGKENIDEHIASGKYSQRLEIAYRFRGNDKTNLPDEAMLGKLDNLEHKFEKEFAKDGKAILALSFTGKNRRVWYVYTSDVHSAIVAINMAANVETELDIIHDTDENWEFYKNFYSKK</sequence>
<evidence type="ECO:0000313" key="2">
    <source>
        <dbReference type="EMBL" id="AIL45898.1"/>
    </source>
</evidence>
<dbReference type="STRING" id="1338011.BD94_2123"/>
<dbReference type="RefSeq" id="WP_009084799.1">
    <property type="nucleotide sequence ID" value="NZ_CP007547.1"/>
</dbReference>
<proteinExistence type="predicted"/>
<organism evidence="2 3">
    <name type="scientific">Elizabethkingia anophelis NUHP1</name>
    <dbReference type="NCBI Taxonomy" id="1338011"/>
    <lineage>
        <taxon>Bacteria</taxon>
        <taxon>Pseudomonadati</taxon>
        <taxon>Bacteroidota</taxon>
        <taxon>Flavobacteriia</taxon>
        <taxon>Flavobacteriales</taxon>
        <taxon>Weeksellaceae</taxon>
        <taxon>Elizabethkingia</taxon>
    </lineage>
</organism>
<evidence type="ECO:0000259" key="1">
    <source>
        <dbReference type="Pfam" id="PF05117"/>
    </source>
</evidence>
<gene>
    <name evidence="2" type="ORF">BD94_2123</name>
</gene>
<dbReference type="AlphaFoldDB" id="A0A077EH44"/>
<dbReference type="HOGENOM" id="CLU_1872177_0_0_10"/>
<name>A0A077EH44_9FLAO</name>
<dbReference type="Pfam" id="PF05117">
    <property type="entry name" value="DUF695"/>
    <property type="match status" value="1"/>
</dbReference>
<dbReference type="InterPro" id="IPR016097">
    <property type="entry name" value="DUF695"/>
</dbReference>
<feature type="domain" description="DUF695" evidence="1">
    <location>
        <begin position="4"/>
        <end position="132"/>
    </location>
</feature>
<dbReference type="Proteomes" id="UP000028933">
    <property type="component" value="Chromosome"/>
</dbReference>
<dbReference type="KEGG" id="eao:BD94_2123"/>
<dbReference type="EMBL" id="CP007547">
    <property type="protein sequence ID" value="AIL45898.1"/>
    <property type="molecule type" value="Genomic_DNA"/>
</dbReference>
<reference evidence="2" key="1">
    <citation type="journal article" date="2013" name="Lancet">
        <title>First case of E anophelis outbreak in an intensive-care unit.</title>
        <authorList>
            <person name="Teo J."/>
            <person name="Tan S.Y."/>
            <person name="Tay M."/>
            <person name="Ding Y."/>
            <person name="Kjelleberg S."/>
            <person name="Givskov M."/>
            <person name="Lin R.T."/>
            <person name="Yang L."/>
        </authorList>
    </citation>
    <scope>NUCLEOTIDE SEQUENCE [LARGE SCALE GENOMIC DNA]</scope>
    <source>
        <strain evidence="2">NUHP1</strain>
    </source>
</reference>
<protein>
    <recommendedName>
        <fullName evidence="1">DUF695 domain-containing protein</fullName>
    </recommendedName>
</protein>
<dbReference type="GeneID" id="56683196"/>
<dbReference type="eggNOG" id="ENOG5032R4H">
    <property type="taxonomic scope" value="Bacteria"/>
</dbReference>
<reference evidence="2" key="2">
    <citation type="journal article" date="2015" name="Genome Biol. Evol.">
        <title>Complete Genome Sequence and Transcriptomic Analysis of the Novel Pathogen Elizabethkingia anophelis in Response to Oxidative Stress.</title>
        <authorList>
            <person name="Li Y."/>
            <person name="Liu Y."/>
            <person name="Chew S.C."/>
            <person name="Tay M."/>
            <person name="Salido M.M."/>
            <person name="Teo J."/>
            <person name="Lauro F.M."/>
            <person name="Givskov M."/>
            <person name="Yang L."/>
        </authorList>
    </citation>
    <scope>NUCLEOTIDE SEQUENCE</scope>
    <source>
        <strain evidence="2">NUHP1</strain>
    </source>
</reference>
<accession>A0A077EH44</accession>